<dbReference type="EMBL" id="CP011509">
    <property type="protein sequence ID" value="AKJ00465.1"/>
    <property type="molecule type" value="Genomic_DNA"/>
</dbReference>
<evidence type="ECO:0008006" key="3">
    <source>
        <dbReference type="Google" id="ProtNLM"/>
    </source>
</evidence>
<evidence type="ECO:0000313" key="2">
    <source>
        <dbReference type="Proteomes" id="UP000035579"/>
    </source>
</evidence>
<accession>A0AAC8TC26</accession>
<gene>
    <name evidence="1" type="ORF">AA314_02091</name>
</gene>
<reference evidence="1 2" key="1">
    <citation type="submission" date="2015-05" db="EMBL/GenBank/DDBJ databases">
        <title>Genome assembly of Archangium gephyra DSM 2261.</title>
        <authorList>
            <person name="Sharma G."/>
            <person name="Subramanian S."/>
        </authorList>
    </citation>
    <scope>NUCLEOTIDE SEQUENCE [LARGE SCALE GENOMIC DNA]</scope>
    <source>
        <strain evidence="1 2">DSM 2261</strain>
    </source>
</reference>
<proteinExistence type="predicted"/>
<dbReference type="AlphaFoldDB" id="A0AAC8TC26"/>
<evidence type="ECO:0000313" key="1">
    <source>
        <dbReference type="EMBL" id="AKJ00465.1"/>
    </source>
</evidence>
<organism evidence="1 2">
    <name type="scientific">Archangium gephyra</name>
    <dbReference type="NCBI Taxonomy" id="48"/>
    <lineage>
        <taxon>Bacteria</taxon>
        <taxon>Pseudomonadati</taxon>
        <taxon>Myxococcota</taxon>
        <taxon>Myxococcia</taxon>
        <taxon>Myxococcales</taxon>
        <taxon>Cystobacterineae</taxon>
        <taxon>Archangiaceae</taxon>
        <taxon>Archangium</taxon>
    </lineage>
</organism>
<dbReference type="PROSITE" id="PS51257">
    <property type="entry name" value="PROKAR_LIPOPROTEIN"/>
    <property type="match status" value="1"/>
</dbReference>
<protein>
    <recommendedName>
        <fullName evidence="3">Lipoprotein</fullName>
    </recommendedName>
</protein>
<dbReference type="KEGG" id="age:AA314_02091"/>
<dbReference type="Proteomes" id="UP000035579">
    <property type="component" value="Chromosome"/>
</dbReference>
<name>A0AAC8TC26_9BACT</name>
<sequence length="506" mass="53409">MMMNRASYRIGPLLLAALLSGCEQPSLPQDHPSPQPFTPVQVRTEVDVAPAPGFADQTGGGIFATADGNVIRLRLDGTRAALESHPGNTVAPGRARAVFRVGAGSALVEADNGLFLAQSGWLIAPPWREVLGTGLVATAATPDGAVWLGHASGLYRLQDGALSALKVNGQALEGITALASAPAEDGAQGLWFLRQETLSVAVRTAPGTWQVRQVSSLPLQEGERVVGLAGLGASEKARGEAWVLTSSRLLRLAEDGWRQVALARKPEQVLAAGRFVWVNMDGKLLSHDAEAGTWGEASGVDTREFRFLAADESGCAWVQLGAETLALSKGPVPRVLGLLEGTQVVEDALVVRARLVPGVAPLSFTYEVAGVEVPVRGPTYSLGGTEADGTPKAYSFVGLEPGPHTLSAVARYADGTEARRSVSFDYQPLSSVALGWDKDIRPIHVARCAKCHDTGPARPLSTYTQWKDNAELIIAAVKDQRMPADGPLDPQLISLIQRWAATGANP</sequence>